<gene>
    <name evidence="1" type="ORF">RRG08_037686</name>
</gene>
<protein>
    <submittedName>
        <fullName evidence="1">Uncharacterized protein</fullName>
    </submittedName>
</protein>
<comment type="caution">
    <text evidence="1">The sequence shown here is derived from an EMBL/GenBank/DDBJ whole genome shotgun (WGS) entry which is preliminary data.</text>
</comment>
<accession>A0AAE1DV50</accession>
<dbReference type="EMBL" id="JAWDGP010002489">
    <property type="protein sequence ID" value="KAK3782683.1"/>
    <property type="molecule type" value="Genomic_DNA"/>
</dbReference>
<evidence type="ECO:0000313" key="1">
    <source>
        <dbReference type="EMBL" id="KAK3782683.1"/>
    </source>
</evidence>
<dbReference type="AlphaFoldDB" id="A0AAE1DV50"/>
<name>A0AAE1DV50_9GAST</name>
<keyword evidence="2" id="KW-1185">Reference proteome</keyword>
<dbReference type="Proteomes" id="UP001283361">
    <property type="component" value="Unassembled WGS sequence"/>
</dbReference>
<reference evidence="1" key="1">
    <citation type="journal article" date="2023" name="G3 (Bethesda)">
        <title>A reference genome for the long-term kleptoplast-retaining sea slug Elysia crispata morphotype clarki.</title>
        <authorList>
            <person name="Eastman K.E."/>
            <person name="Pendleton A.L."/>
            <person name="Shaikh M.A."/>
            <person name="Suttiyut T."/>
            <person name="Ogas R."/>
            <person name="Tomko P."/>
            <person name="Gavelis G."/>
            <person name="Widhalm J.R."/>
            <person name="Wisecaver J.H."/>
        </authorList>
    </citation>
    <scope>NUCLEOTIDE SEQUENCE</scope>
    <source>
        <strain evidence="1">ECLA1</strain>
    </source>
</reference>
<proteinExistence type="predicted"/>
<organism evidence="1 2">
    <name type="scientific">Elysia crispata</name>
    <name type="common">lettuce slug</name>
    <dbReference type="NCBI Taxonomy" id="231223"/>
    <lineage>
        <taxon>Eukaryota</taxon>
        <taxon>Metazoa</taxon>
        <taxon>Spiralia</taxon>
        <taxon>Lophotrochozoa</taxon>
        <taxon>Mollusca</taxon>
        <taxon>Gastropoda</taxon>
        <taxon>Heterobranchia</taxon>
        <taxon>Euthyneura</taxon>
        <taxon>Panpulmonata</taxon>
        <taxon>Sacoglossa</taxon>
        <taxon>Placobranchoidea</taxon>
        <taxon>Plakobranchidae</taxon>
        <taxon>Elysia</taxon>
    </lineage>
</organism>
<sequence>MPVLSTSPSALPLLFHTHPHSLQMHLRSLFPLLSAHSSSKLPLPHLQPPSTITTTHTHTHITKSQRKEYKPRLAHQCDCDLTAAIGCRGLFWLVATPVNCTARYPSLLWRFFVVRGILSGPITAFNSVISLYTVL</sequence>
<evidence type="ECO:0000313" key="2">
    <source>
        <dbReference type="Proteomes" id="UP001283361"/>
    </source>
</evidence>